<evidence type="ECO:0000313" key="2">
    <source>
        <dbReference type="Proteomes" id="UP001055072"/>
    </source>
</evidence>
<protein>
    <submittedName>
        <fullName evidence="1">Uncharacterized protein</fullName>
    </submittedName>
</protein>
<organism evidence="1 2">
    <name type="scientific">Irpex rosettiformis</name>
    <dbReference type="NCBI Taxonomy" id="378272"/>
    <lineage>
        <taxon>Eukaryota</taxon>
        <taxon>Fungi</taxon>
        <taxon>Dikarya</taxon>
        <taxon>Basidiomycota</taxon>
        <taxon>Agaricomycotina</taxon>
        <taxon>Agaricomycetes</taxon>
        <taxon>Polyporales</taxon>
        <taxon>Irpicaceae</taxon>
        <taxon>Irpex</taxon>
    </lineage>
</organism>
<proteinExistence type="predicted"/>
<evidence type="ECO:0000313" key="1">
    <source>
        <dbReference type="EMBL" id="KAI0088865.1"/>
    </source>
</evidence>
<accession>A0ACB8U3Q2</accession>
<sequence>MAEPTRGKTATRGDAEGLPQFTQNDIASMTIPQRFQVALQHSLMTGHFNDTKIWAFSRRHRSSGVIDKPLALYVNSTVLRANSEYFDGFFKVGFTEAEVTSLHDGFPTDKAICTSEYDYESDSDLDDEQLISEDDTEISDGHGGSTDMDSNKEPIFDMSAPKGAGEQSGRAIVIPDVAFTTIEALIYYLYTGTVSFAPLRSSPPVPETLLDEMVPETISLSVPQCSPKSMYRLADKYGIVALREQARLNIQSQLRDKNIVTELRSHITGIYDEIRNMEVEYASNLSRLPRILPAMTDWMMELATGNIPHSACALSAVFQEYVARRPLLEVDNRAQCGACGTRNLGINQPIFRFCSYCRTYRNPL</sequence>
<dbReference type="EMBL" id="MU274912">
    <property type="protein sequence ID" value="KAI0088865.1"/>
    <property type="molecule type" value="Genomic_DNA"/>
</dbReference>
<gene>
    <name evidence="1" type="ORF">BDY19DRAFT_152585</name>
</gene>
<keyword evidence="2" id="KW-1185">Reference proteome</keyword>
<name>A0ACB8U3Q2_9APHY</name>
<dbReference type="Proteomes" id="UP001055072">
    <property type="component" value="Unassembled WGS sequence"/>
</dbReference>
<comment type="caution">
    <text evidence="1">The sequence shown here is derived from an EMBL/GenBank/DDBJ whole genome shotgun (WGS) entry which is preliminary data.</text>
</comment>
<reference evidence="1" key="1">
    <citation type="journal article" date="2021" name="Environ. Microbiol.">
        <title>Gene family expansions and transcriptome signatures uncover fungal adaptations to wood decay.</title>
        <authorList>
            <person name="Hage H."/>
            <person name="Miyauchi S."/>
            <person name="Viragh M."/>
            <person name="Drula E."/>
            <person name="Min B."/>
            <person name="Chaduli D."/>
            <person name="Navarro D."/>
            <person name="Favel A."/>
            <person name="Norest M."/>
            <person name="Lesage-Meessen L."/>
            <person name="Balint B."/>
            <person name="Merenyi Z."/>
            <person name="de Eugenio L."/>
            <person name="Morin E."/>
            <person name="Martinez A.T."/>
            <person name="Baldrian P."/>
            <person name="Stursova M."/>
            <person name="Martinez M.J."/>
            <person name="Novotny C."/>
            <person name="Magnuson J.K."/>
            <person name="Spatafora J.W."/>
            <person name="Maurice S."/>
            <person name="Pangilinan J."/>
            <person name="Andreopoulos W."/>
            <person name="LaButti K."/>
            <person name="Hundley H."/>
            <person name="Na H."/>
            <person name="Kuo A."/>
            <person name="Barry K."/>
            <person name="Lipzen A."/>
            <person name="Henrissat B."/>
            <person name="Riley R."/>
            <person name="Ahrendt S."/>
            <person name="Nagy L.G."/>
            <person name="Grigoriev I.V."/>
            <person name="Martin F."/>
            <person name="Rosso M.N."/>
        </authorList>
    </citation>
    <scope>NUCLEOTIDE SEQUENCE</scope>
    <source>
        <strain evidence="1">CBS 384.51</strain>
    </source>
</reference>